<keyword evidence="9" id="KW-0325">Glycoprotein</keyword>
<evidence type="ECO:0000256" key="5">
    <source>
        <dbReference type="ARBA" id="ARBA00022801"/>
    </source>
</evidence>
<evidence type="ECO:0000256" key="4">
    <source>
        <dbReference type="ARBA" id="ARBA00022729"/>
    </source>
</evidence>
<dbReference type="PANTHER" id="PTHR19134:SF209">
    <property type="entry name" value="RECEPTOR-TYPE TYROSINE-PROTEIN PHOSPHATASE KAPPA"/>
    <property type="match status" value="1"/>
</dbReference>
<dbReference type="AlphaFoldDB" id="A0A8C5QDQ0"/>
<dbReference type="GO" id="GO:0004725">
    <property type="term" value="F:protein tyrosine phosphatase activity"/>
    <property type="evidence" value="ECO:0007669"/>
    <property type="project" value="UniProtKB-EC"/>
</dbReference>
<dbReference type="SMART" id="SM00404">
    <property type="entry name" value="PTPc_motif"/>
    <property type="match status" value="2"/>
</dbReference>
<evidence type="ECO:0000313" key="16">
    <source>
        <dbReference type="Ensembl" id="ENSLLEP00000035068.1"/>
    </source>
</evidence>
<dbReference type="InterPro" id="IPR000242">
    <property type="entry name" value="PTP_cat"/>
</dbReference>
<evidence type="ECO:0000256" key="12">
    <source>
        <dbReference type="ARBA" id="ARBA00072470"/>
    </source>
</evidence>
<accession>A0A8C5QDQ0</accession>
<feature type="domain" description="Tyrosine-protein phosphatase" evidence="14">
    <location>
        <begin position="296"/>
        <end position="546"/>
    </location>
</feature>
<dbReference type="PROSITE" id="PS50055">
    <property type="entry name" value="TYR_PHOSPHATASE_PTP"/>
    <property type="match status" value="2"/>
</dbReference>
<keyword evidence="6" id="KW-0904">Protein phosphatase</keyword>
<dbReference type="OrthoDB" id="6058203at2759"/>
<evidence type="ECO:0000256" key="1">
    <source>
        <dbReference type="ARBA" id="ARBA00004479"/>
    </source>
</evidence>
<dbReference type="GO" id="GO:0016020">
    <property type="term" value="C:membrane"/>
    <property type="evidence" value="ECO:0007669"/>
    <property type="project" value="UniProtKB-SubCell"/>
</dbReference>
<dbReference type="Ensembl" id="ENSLLET00000036401.1">
    <property type="protein sequence ID" value="ENSLLEP00000035068.1"/>
    <property type="gene ID" value="ENSLLEG00000022175.1"/>
</dbReference>
<evidence type="ECO:0000256" key="13">
    <source>
        <dbReference type="SAM" id="Phobius"/>
    </source>
</evidence>
<feature type="domain" description="Tyrosine-protein phosphatase" evidence="14">
    <location>
        <begin position="578"/>
        <end position="841"/>
    </location>
</feature>
<dbReference type="InterPro" id="IPR050348">
    <property type="entry name" value="Protein-Tyr_Phosphatase"/>
</dbReference>
<dbReference type="InterPro" id="IPR016130">
    <property type="entry name" value="Tyr_Pase_AS"/>
</dbReference>
<dbReference type="EC" id="3.1.3.48" evidence="2"/>
<name>A0A8C5QDQ0_9ANUR</name>
<proteinExistence type="predicted"/>
<evidence type="ECO:0000256" key="6">
    <source>
        <dbReference type="ARBA" id="ARBA00022912"/>
    </source>
</evidence>
<dbReference type="SUPFAM" id="SSF52799">
    <property type="entry name" value="(Phosphotyrosine protein) phosphatases II"/>
    <property type="match status" value="2"/>
</dbReference>
<dbReference type="InterPro" id="IPR003595">
    <property type="entry name" value="Tyr_Pase_cat"/>
</dbReference>
<organism evidence="16 17">
    <name type="scientific">Leptobrachium leishanense</name>
    <name type="common">Leishan spiny toad</name>
    <dbReference type="NCBI Taxonomy" id="445787"/>
    <lineage>
        <taxon>Eukaryota</taxon>
        <taxon>Metazoa</taxon>
        <taxon>Chordata</taxon>
        <taxon>Craniata</taxon>
        <taxon>Vertebrata</taxon>
        <taxon>Euteleostomi</taxon>
        <taxon>Amphibia</taxon>
        <taxon>Batrachia</taxon>
        <taxon>Anura</taxon>
        <taxon>Pelobatoidea</taxon>
        <taxon>Megophryidae</taxon>
        <taxon>Leptobrachium</taxon>
    </lineage>
</organism>
<dbReference type="FunFam" id="3.90.190.10:FF:000062">
    <property type="entry name" value="Receptor-type tyrosine-protein phosphatase kappa"/>
    <property type="match status" value="1"/>
</dbReference>
<keyword evidence="7 13" id="KW-1133">Transmembrane helix</keyword>
<comment type="catalytic activity">
    <reaction evidence="10">
        <text>O-phospho-L-tyrosyl-[protein] + H2O = L-tyrosyl-[protein] + phosphate</text>
        <dbReference type="Rhea" id="RHEA:10684"/>
        <dbReference type="Rhea" id="RHEA-COMP:10136"/>
        <dbReference type="Rhea" id="RHEA-COMP:20101"/>
        <dbReference type="ChEBI" id="CHEBI:15377"/>
        <dbReference type="ChEBI" id="CHEBI:43474"/>
        <dbReference type="ChEBI" id="CHEBI:46858"/>
        <dbReference type="ChEBI" id="CHEBI:61978"/>
        <dbReference type="EC" id="3.1.3.48"/>
    </reaction>
</comment>
<evidence type="ECO:0000256" key="7">
    <source>
        <dbReference type="ARBA" id="ARBA00022989"/>
    </source>
</evidence>
<dbReference type="Proteomes" id="UP000694569">
    <property type="component" value="Unplaced"/>
</dbReference>
<keyword evidence="4" id="KW-0732">Signal</keyword>
<dbReference type="InterPro" id="IPR057598">
    <property type="entry name" value="Fn3_PTPRU"/>
</dbReference>
<protein>
    <recommendedName>
        <fullName evidence="12">Tyrosine-protein phosphatase non-receptor type 20</fullName>
        <ecNumber evidence="2">3.1.3.48</ecNumber>
    </recommendedName>
</protein>
<evidence type="ECO:0000313" key="17">
    <source>
        <dbReference type="Proteomes" id="UP000694569"/>
    </source>
</evidence>
<evidence type="ECO:0000259" key="15">
    <source>
        <dbReference type="PROSITE" id="PS50056"/>
    </source>
</evidence>
<dbReference type="PRINTS" id="PR00700">
    <property type="entry name" value="PRTYPHPHTASE"/>
</dbReference>
<dbReference type="SMART" id="SM00194">
    <property type="entry name" value="PTPc"/>
    <property type="match status" value="2"/>
</dbReference>
<dbReference type="Pfam" id="PF23144">
    <property type="entry name" value="Fn3_PTPRU"/>
    <property type="match status" value="1"/>
</dbReference>
<dbReference type="InterPro" id="IPR029021">
    <property type="entry name" value="Prot-tyrosine_phosphatase-like"/>
</dbReference>
<dbReference type="InterPro" id="IPR036116">
    <property type="entry name" value="FN3_sf"/>
</dbReference>
<evidence type="ECO:0000256" key="11">
    <source>
        <dbReference type="ARBA" id="ARBA00058215"/>
    </source>
</evidence>
<reference evidence="16" key="1">
    <citation type="submission" date="2025-08" db="UniProtKB">
        <authorList>
            <consortium name="Ensembl"/>
        </authorList>
    </citation>
    <scope>IDENTIFICATION</scope>
</reference>
<keyword evidence="8 13" id="KW-0472">Membrane</keyword>
<dbReference type="GeneTree" id="ENSGT00940000166600"/>
<dbReference type="FunFam" id="3.90.190.10:FF:000102">
    <property type="entry name" value="Receptor-type tyrosine-protein phosphatase"/>
    <property type="match status" value="1"/>
</dbReference>
<evidence type="ECO:0000256" key="9">
    <source>
        <dbReference type="ARBA" id="ARBA00023180"/>
    </source>
</evidence>
<evidence type="ECO:0000256" key="3">
    <source>
        <dbReference type="ARBA" id="ARBA00022692"/>
    </source>
</evidence>
<keyword evidence="5" id="KW-0378">Hydrolase</keyword>
<dbReference type="Pfam" id="PF00102">
    <property type="entry name" value="Y_phosphatase"/>
    <property type="match status" value="2"/>
</dbReference>
<comment type="subcellular location">
    <subcellularLocation>
        <location evidence="1">Membrane</location>
        <topology evidence="1">Single-pass type I membrane protein</topology>
    </subcellularLocation>
</comment>
<keyword evidence="3 13" id="KW-0812">Transmembrane</keyword>
<keyword evidence="17" id="KW-1185">Reference proteome</keyword>
<dbReference type="PROSITE" id="PS50056">
    <property type="entry name" value="TYR_PHOSPHATASE_2"/>
    <property type="match status" value="2"/>
</dbReference>
<evidence type="ECO:0000256" key="10">
    <source>
        <dbReference type="ARBA" id="ARBA00051722"/>
    </source>
</evidence>
<evidence type="ECO:0000256" key="2">
    <source>
        <dbReference type="ARBA" id="ARBA00013064"/>
    </source>
</evidence>
<reference evidence="16" key="2">
    <citation type="submission" date="2025-09" db="UniProtKB">
        <authorList>
            <consortium name="Ensembl"/>
        </authorList>
    </citation>
    <scope>IDENTIFICATION</scope>
</reference>
<dbReference type="Gene3D" id="3.90.190.10">
    <property type="entry name" value="Protein tyrosine phosphatase superfamily"/>
    <property type="match status" value="2"/>
</dbReference>
<evidence type="ECO:0000256" key="8">
    <source>
        <dbReference type="ARBA" id="ARBA00023136"/>
    </source>
</evidence>
<feature type="transmembrane region" description="Helical" evidence="13">
    <location>
        <begin position="205"/>
        <end position="228"/>
    </location>
</feature>
<dbReference type="PANTHER" id="PTHR19134">
    <property type="entry name" value="RECEPTOR-TYPE TYROSINE-PROTEIN PHOSPHATASE"/>
    <property type="match status" value="1"/>
</dbReference>
<dbReference type="SUPFAM" id="SSF49265">
    <property type="entry name" value="Fibronectin type III"/>
    <property type="match status" value="1"/>
</dbReference>
<dbReference type="InterPro" id="IPR000387">
    <property type="entry name" value="Tyr_Pase_dom"/>
</dbReference>
<evidence type="ECO:0000259" key="14">
    <source>
        <dbReference type="PROSITE" id="PS50055"/>
    </source>
</evidence>
<dbReference type="PROSITE" id="PS00383">
    <property type="entry name" value="TYR_PHOSPHATASE_1"/>
    <property type="match status" value="1"/>
</dbReference>
<comment type="function">
    <text evidence="11">Tyrosine-protein phosphatase targeted to sites of actin polymerization in response of varied extracellular stimuli. Has tyrosine phosphatase activity towards various tyrosyl phosphorylated substrates.</text>
</comment>
<feature type="domain" description="Tyrosine specific protein phosphatases" evidence="15">
    <location>
        <begin position="757"/>
        <end position="832"/>
    </location>
</feature>
<feature type="domain" description="Tyrosine specific protein phosphatases" evidence="15">
    <location>
        <begin position="463"/>
        <end position="537"/>
    </location>
</feature>
<sequence>MNVSAWRDYNKSFTETGSYWFPPNVTQFKLEMKNGTNYTIYLRGFTSAGAGKPTQWSHETPIADPPVPPVRLHKVLSTSVTTAELALHPVPDIHGPISSYEVIISARNGDNSSDLCAGYTSTHYNSSSSPRLYTAALIPAHNLTEPTTLTLGDGRRYSDFFNAPLHAGQQYSVSVRVTSAWKEVEKWSCVEYSRFTVREPWNVPVAAMAGVGVAVFMLLILVVLLVLWKRGLLRLMGQKSLKTRGIPLKKHDGSGKKKTIPVENFLEIVKNFQSKELMVQEETEEEENSNMLPVGRYSEYKELPPGLLYPCNVATLEENISKNRYKTVIPYDNSRVRLLSGSSGSDYINASYVDGYKAPQYFIATQGPLPGTVADFWHMVWQEKSSVIVMLTGLEEKNKVKCACYWPEQGETYGDITIYLQKVKQTGATITRSFILRKSGVQRVVEHFHYLQWPDHGVPSKHSGLLQVVEQMHICNVPGSGPVIVHCSAGIGRTGTFIALDILLKMGRAENKVNVFTCTSQLRRSRTNMVQDKEQYVFLYNILLETLLCGVTSVAVEDIQVHIHRMGELDPVTKISGYMKEFQELEKLRGLYHIGSYKEGEKPENLAKNRYCSILPGDGCRPILISVSNKQGLPGYINAVFINSNLLNDAFVVTQLPLKQTLGDFWSLVWDYKCTSVVLMHDPPDMSEMTAQFWPEKGEARYGGFIVMKISKVLATGHKEITLCVRPCNEPVDSSLKVKLYQLTIWPKNQSVPLNPSTFIGLIGKLEKHQQQMEGSHVLVTCCDGASRSGLLCAGAIVCDQIRSDGCLDVSQAVRSLKKRRVQLIPNPEQYAFCYTLAQSYLDSFETYGNFTH</sequence>